<evidence type="ECO:0000313" key="2">
    <source>
        <dbReference type="Proteomes" id="UP000189796"/>
    </source>
</evidence>
<organism evidence="1 2">
    <name type="scientific">Bradyrhizobium erythrophlei</name>
    <dbReference type="NCBI Taxonomy" id="1437360"/>
    <lineage>
        <taxon>Bacteria</taxon>
        <taxon>Pseudomonadati</taxon>
        <taxon>Pseudomonadota</taxon>
        <taxon>Alphaproteobacteria</taxon>
        <taxon>Hyphomicrobiales</taxon>
        <taxon>Nitrobacteraceae</taxon>
        <taxon>Bradyrhizobium</taxon>
    </lineage>
</organism>
<dbReference type="EMBL" id="LT670817">
    <property type="protein sequence ID" value="SHH25082.1"/>
    <property type="molecule type" value="Genomic_DNA"/>
</dbReference>
<dbReference type="Proteomes" id="UP000189796">
    <property type="component" value="Chromosome I"/>
</dbReference>
<reference evidence="1 2" key="1">
    <citation type="submission" date="2016-11" db="EMBL/GenBank/DDBJ databases">
        <authorList>
            <person name="Jaros S."/>
            <person name="Januszkiewicz K."/>
            <person name="Wedrychowicz H."/>
        </authorList>
    </citation>
    <scope>NUCLEOTIDE SEQUENCE [LARGE SCALE GENOMIC DNA]</scope>
    <source>
        <strain evidence="1 2">GAS138</strain>
    </source>
</reference>
<dbReference type="RefSeq" id="WP_245332658.1">
    <property type="nucleotide sequence ID" value="NZ_LT670817.1"/>
</dbReference>
<proteinExistence type="predicted"/>
<gene>
    <name evidence="1" type="ORF">SAMN05443248_4212</name>
</gene>
<dbReference type="AlphaFoldDB" id="A0A1M5RFD2"/>
<sequence length="118" mass="13325">MPDKEVQINFHAPATLRKWPSVNKERVSAALGARPYMIMDGTLDECIQRFMSQPESQHHLYEIHTAPQSDLVSAILSADHVIELARLKDFRGSSISLHPNAAHLEVLGDAKFFRSFDK</sequence>
<evidence type="ECO:0000313" key="1">
    <source>
        <dbReference type="EMBL" id="SHH25082.1"/>
    </source>
</evidence>
<accession>A0A1M5RFD2</accession>
<protein>
    <submittedName>
        <fullName evidence="1">Uncharacterized protein</fullName>
    </submittedName>
</protein>
<name>A0A1M5RFD2_9BRAD</name>